<accession>A0A7W5V5W6</accession>
<protein>
    <submittedName>
        <fullName evidence="1">Tetratricopeptide (TPR) repeat protein</fullName>
    </submittedName>
</protein>
<dbReference type="AlphaFoldDB" id="A0A7W5V5W6"/>
<organism evidence="1 2">
    <name type="scientific">Nonomuraea dietziae</name>
    <dbReference type="NCBI Taxonomy" id="65515"/>
    <lineage>
        <taxon>Bacteria</taxon>
        <taxon>Bacillati</taxon>
        <taxon>Actinomycetota</taxon>
        <taxon>Actinomycetes</taxon>
        <taxon>Streptosporangiales</taxon>
        <taxon>Streptosporangiaceae</taxon>
        <taxon>Nonomuraea</taxon>
    </lineage>
</organism>
<dbReference type="InterPro" id="IPR011990">
    <property type="entry name" value="TPR-like_helical_dom_sf"/>
</dbReference>
<dbReference type="Proteomes" id="UP000579945">
    <property type="component" value="Unassembled WGS sequence"/>
</dbReference>
<sequence length="1152" mass="125330">MRQGRAELRQVADELAWKYDRGFRLSDEELDALVEASFRLGVHPDTPPAEAIALLRRAHHLDVDNPKHAYHLGRLYLAHERFEQAALWLELAARLAPGSHRVWAHLSVLERWLDLREKGQQGYTGARRERAAHIGADLTSEESRWSGIHDLEAEARLRGDTSGRTRDALTAELELLAGMAAHRTGGAAAFVVLAVQWIVYGYPAATVRRLAAHLDEGAARDLLELVCDLVESDEAELPGALAAALAGGELPGVLVALLHQRRLLRRPLRFPDLGAHAAARRFEGGDPDAVVKALDRATARLTAEPPAHLGEATAKQAVQQQEVGDPRQRLDAVLAVAERLEQARNGVKALIGKRARQKPSDAETYSLLTGDVETLTEVLGRIESRAEAALTELRGLKQALPAAEFGQLLQNGENQLTDVIGPLGGVRGTLTKKVGKKCVAVAEQFPAAAPIPSAEALDLLALLPPWQQPTSVLPPEAVAAPESVETRETPQTPESPMAFADDPVRAALARADDALRATFDRAAATLDAYSGPALRAGPVAMLRDYVEGTRAEALYRTGRGGQARAVWNQMLARNPLDLALLRNLAVAHTCAGDVAHATAAWRAYLVAHYLLDLAEGAPYGHAVRRAELHELLTRGFGTACLRRKPPGPEEDLDSVPLALASRAKTVAVAAHLRLEALNRIICHRDPAIVLGLDRSAGAEQVRAARERRLAFVERACAELPGSAGPAFAALCAKAVEAAADRGPARSHAGNEELAAHLEWVKGLLLLKVRIREGVYRDDADWPCTEYSGDVIGNLRLLDEVGPDPDDDFVLRAAQQVAPGMEPRQFLRAYGAIADQARDLAATKVLEHLRTAGDEVLARQFPLIARSWVRNELPADYLLLLDSPDEVYKEVVSSALRVLAEAAEELDEADRPVVEAAVAAMTRWVTRLPGATGPARMLARLHTALGRYSEAGAVLRRARQEAFSEAGRLEVDFAFVRLALDSERFAEAVERLRALAGGGTDDPRVRVWLLEGYARWIPSEPGRASVADITRDLSPWTDEETVEERRRLVVYAVVQPHNARGGALTALVEELRSIRRADPGNLHALEQEVQALFARAQEIRLQMSQASGQRRRALGAELKEAVRQCREAGTDFAGRSADEAARARIGEILSRLR</sequence>
<dbReference type="EMBL" id="JACIBV010000001">
    <property type="protein sequence ID" value="MBB3727880.1"/>
    <property type="molecule type" value="Genomic_DNA"/>
</dbReference>
<evidence type="ECO:0000313" key="2">
    <source>
        <dbReference type="Proteomes" id="UP000579945"/>
    </source>
</evidence>
<dbReference type="Gene3D" id="1.25.40.10">
    <property type="entry name" value="Tetratricopeptide repeat domain"/>
    <property type="match status" value="1"/>
</dbReference>
<proteinExistence type="predicted"/>
<comment type="caution">
    <text evidence="1">The sequence shown here is derived from an EMBL/GenBank/DDBJ whole genome shotgun (WGS) entry which is preliminary data.</text>
</comment>
<name>A0A7W5V5W6_9ACTN</name>
<dbReference type="GeneID" id="95390155"/>
<dbReference type="RefSeq" id="WP_183649045.1">
    <property type="nucleotide sequence ID" value="NZ_JACIBV010000001.1"/>
</dbReference>
<keyword evidence="2" id="KW-1185">Reference proteome</keyword>
<dbReference type="Pfam" id="PF14559">
    <property type="entry name" value="TPR_19"/>
    <property type="match status" value="1"/>
</dbReference>
<reference evidence="1 2" key="1">
    <citation type="submission" date="2020-08" db="EMBL/GenBank/DDBJ databases">
        <title>Sequencing the genomes of 1000 actinobacteria strains.</title>
        <authorList>
            <person name="Klenk H.-P."/>
        </authorList>
    </citation>
    <scope>NUCLEOTIDE SEQUENCE [LARGE SCALE GENOMIC DNA]</scope>
    <source>
        <strain evidence="1 2">DSM 44320</strain>
    </source>
</reference>
<gene>
    <name evidence="1" type="ORF">FHR33_003740</name>
</gene>
<dbReference type="SUPFAM" id="SSF48452">
    <property type="entry name" value="TPR-like"/>
    <property type="match status" value="1"/>
</dbReference>
<evidence type="ECO:0000313" key="1">
    <source>
        <dbReference type="EMBL" id="MBB3727880.1"/>
    </source>
</evidence>